<evidence type="ECO:0000256" key="1">
    <source>
        <dbReference type="SAM" id="MobiDB-lite"/>
    </source>
</evidence>
<dbReference type="Proteomes" id="UP001322138">
    <property type="component" value="Unassembled WGS sequence"/>
</dbReference>
<evidence type="ECO:0000313" key="3">
    <source>
        <dbReference type="Proteomes" id="UP001322138"/>
    </source>
</evidence>
<organism evidence="2 3">
    <name type="scientific">Podospora bellae-mahoneyi</name>
    <dbReference type="NCBI Taxonomy" id="2093777"/>
    <lineage>
        <taxon>Eukaryota</taxon>
        <taxon>Fungi</taxon>
        <taxon>Dikarya</taxon>
        <taxon>Ascomycota</taxon>
        <taxon>Pezizomycotina</taxon>
        <taxon>Sordariomycetes</taxon>
        <taxon>Sordariomycetidae</taxon>
        <taxon>Sordariales</taxon>
        <taxon>Podosporaceae</taxon>
        <taxon>Podospora</taxon>
    </lineage>
</organism>
<comment type="caution">
    <text evidence="2">The sequence shown here is derived from an EMBL/GenBank/DDBJ whole genome shotgun (WGS) entry which is preliminary data.</text>
</comment>
<proteinExistence type="predicted"/>
<dbReference type="RefSeq" id="XP_062729402.1">
    <property type="nucleotide sequence ID" value="XM_062872978.1"/>
</dbReference>
<dbReference type="GeneID" id="87892334"/>
<gene>
    <name evidence="2" type="ORF">QC761_0091870</name>
</gene>
<evidence type="ECO:0000313" key="2">
    <source>
        <dbReference type="EMBL" id="KAK4640426.1"/>
    </source>
</evidence>
<dbReference type="EMBL" id="JAFFGZ010000008">
    <property type="protein sequence ID" value="KAK4640426.1"/>
    <property type="molecule type" value="Genomic_DNA"/>
</dbReference>
<protein>
    <submittedName>
        <fullName evidence="2">Uncharacterized protein</fullName>
    </submittedName>
</protein>
<keyword evidence="3" id="KW-1185">Reference proteome</keyword>
<reference evidence="2 3" key="1">
    <citation type="journal article" date="2023" name="bioRxiv">
        <title>High-quality genome assemblies of four members of thePodospora anserinaspecies complex.</title>
        <authorList>
            <person name="Ament-Velasquez S.L."/>
            <person name="Vogan A.A."/>
            <person name="Wallerman O."/>
            <person name="Hartmann F."/>
            <person name="Gautier V."/>
            <person name="Silar P."/>
            <person name="Giraud T."/>
            <person name="Johannesson H."/>
        </authorList>
    </citation>
    <scope>NUCLEOTIDE SEQUENCE [LARGE SCALE GENOMIC DNA]</scope>
    <source>
        <strain evidence="2 3">CBS 112042</strain>
    </source>
</reference>
<feature type="region of interest" description="Disordered" evidence="1">
    <location>
        <begin position="19"/>
        <end position="49"/>
    </location>
</feature>
<sequence length="176" mass="19026">MLWCPGPCQGSSCLPAYPSKTSSVDNRGKNDRPTRNTGRSNPSPELSPQITPYLHTLLFPGSAPSETGIALLTSGSLLISRQRIKIINIRPHPRHLGGTRKIALVGPCCASVLDFRGRPAPDRSLDTGHGRVDEPERPWANRRLPSATRLHGALLGALPSVRFQLSATALVHCYPV</sequence>
<feature type="compositionally biased region" description="Polar residues" evidence="1">
    <location>
        <begin position="35"/>
        <end position="49"/>
    </location>
</feature>
<name>A0ABR0F8X3_9PEZI</name>
<accession>A0ABR0F8X3</accession>